<evidence type="ECO:0000313" key="13">
    <source>
        <dbReference type="Proteomes" id="UP001146120"/>
    </source>
</evidence>
<dbReference type="SMART" id="SM00355">
    <property type="entry name" value="ZnF_C2H2"/>
    <property type="match status" value="3"/>
</dbReference>
<evidence type="ECO:0000256" key="3">
    <source>
        <dbReference type="ARBA" id="ARBA00008895"/>
    </source>
</evidence>
<dbReference type="Gene3D" id="3.60.21.10">
    <property type="match status" value="1"/>
</dbReference>
<evidence type="ECO:0000256" key="1">
    <source>
        <dbReference type="ARBA" id="ARBA00001936"/>
    </source>
</evidence>
<dbReference type="Pfam" id="PF00149">
    <property type="entry name" value="Metallophos"/>
    <property type="match status" value="1"/>
</dbReference>
<proteinExistence type="inferred from homology"/>
<keyword evidence="8" id="KW-0472">Membrane</keyword>
<dbReference type="GO" id="GO:0046872">
    <property type="term" value="F:metal ion binding"/>
    <property type="evidence" value="ECO:0007669"/>
    <property type="project" value="UniProtKB-KW"/>
</dbReference>
<feature type="compositionally biased region" description="Basic residues" evidence="10">
    <location>
        <begin position="485"/>
        <end position="495"/>
    </location>
</feature>
<dbReference type="AlphaFoldDB" id="A0AAV2Z618"/>
<evidence type="ECO:0000256" key="4">
    <source>
        <dbReference type="ARBA" id="ARBA00022692"/>
    </source>
</evidence>
<evidence type="ECO:0000256" key="2">
    <source>
        <dbReference type="ARBA" id="ARBA00004141"/>
    </source>
</evidence>
<keyword evidence="13" id="KW-1185">Reference proteome</keyword>
<feature type="region of interest" description="Disordered" evidence="10">
    <location>
        <begin position="448"/>
        <end position="527"/>
    </location>
</feature>
<reference evidence="12" key="2">
    <citation type="journal article" date="2023" name="Microbiol Resour">
        <title>Decontamination and Annotation of the Draft Genome Sequence of the Oomycete Lagenidium giganteum ARSEF 373.</title>
        <authorList>
            <person name="Morgan W.R."/>
            <person name="Tartar A."/>
        </authorList>
    </citation>
    <scope>NUCLEOTIDE SEQUENCE</scope>
    <source>
        <strain evidence="12">ARSEF 373</strain>
    </source>
</reference>
<evidence type="ECO:0000256" key="9">
    <source>
        <dbReference type="ARBA" id="ARBA00023211"/>
    </source>
</evidence>
<keyword evidence="5" id="KW-0479">Metal-binding</keyword>
<dbReference type="GO" id="GO:0016020">
    <property type="term" value="C:membrane"/>
    <property type="evidence" value="ECO:0007669"/>
    <property type="project" value="UniProtKB-SubCell"/>
</dbReference>
<evidence type="ECO:0000256" key="7">
    <source>
        <dbReference type="ARBA" id="ARBA00022989"/>
    </source>
</evidence>
<evidence type="ECO:0000256" key="6">
    <source>
        <dbReference type="ARBA" id="ARBA00022801"/>
    </source>
</evidence>
<sequence>MLERRDMVSMAAALFATVWIGQVGSFLWTIGRCSFPVLSAGDGVDNSLRVLIFSDMHLWDRSKTWMERVWVDWQLYLSLQTAIETQQPDVIIVLGDQFDKGGLPTTDDGWALGNHDSSFGRDIEMREVNRFELTFGPANRIAHFKGHTFVQVNTLALDSDVTHADVASEAKSWLSKLMTHDNQTNVVLLTHMPLHRDDDRACGWERLQEENSTNVDPPSHRYKDHHDVLSANLSSQLLTSIKPNIVLSGHTHAWCQYQHANTTAIEFTIPTASWGQRQDPGYAVMTLRGSSSAVRLCHLPSQLSVLRLMEVVVELSNGKCRRKYSPSHPLFDAGNRMCIEKYYRGIDPAAMMEDDDDDDSEDSAHWPFQCRLFACRVDFKTIGDYEEHYDMNVCSECQRSFLSARLLDIHITETHDAYFKILSKRQPMYRCLVDGCTEVYRSSDKRDRHLTQDHAFPPTLLHKPRKARNATQGTAPAKATSDGQKRRKAKQKKKQKDQNMALNNDAAVKDSTNKLPRSSSAMEEHEAMEDIATKLRDLKIPKEISFGRRQRRI</sequence>
<organism evidence="12 13">
    <name type="scientific">Lagenidium giganteum</name>
    <dbReference type="NCBI Taxonomy" id="4803"/>
    <lineage>
        <taxon>Eukaryota</taxon>
        <taxon>Sar</taxon>
        <taxon>Stramenopiles</taxon>
        <taxon>Oomycota</taxon>
        <taxon>Peronosporomycetes</taxon>
        <taxon>Pythiales</taxon>
        <taxon>Pythiaceae</taxon>
    </lineage>
</organism>
<dbReference type="PANTHER" id="PTHR13315:SF0">
    <property type="entry name" value="METALLOPHOSPHOESTERASE 1"/>
    <property type="match status" value="1"/>
</dbReference>
<dbReference type="SUPFAM" id="SSF56300">
    <property type="entry name" value="Metallo-dependent phosphatases"/>
    <property type="match status" value="1"/>
</dbReference>
<comment type="cofactor">
    <cofactor evidence="1">
        <name>Mn(2+)</name>
        <dbReference type="ChEBI" id="CHEBI:29035"/>
    </cofactor>
</comment>
<evidence type="ECO:0000259" key="11">
    <source>
        <dbReference type="PROSITE" id="PS00028"/>
    </source>
</evidence>
<dbReference type="EMBL" id="DAKRPA010000052">
    <property type="protein sequence ID" value="DBA01180.1"/>
    <property type="molecule type" value="Genomic_DNA"/>
</dbReference>
<dbReference type="InterPro" id="IPR004843">
    <property type="entry name" value="Calcineurin-like_PHP"/>
</dbReference>
<dbReference type="PANTHER" id="PTHR13315">
    <property type="entry name" value="METALLO PHOSPHOESTERASE RELATED"/>
    <property type="match status" value="1"/>
</dbReference>
<keyword evidence="6" id="KW-0378">Hydrolase</keyword>
<dbReference type="InterPro" id="IPR013087">
    <property type="entry name" value="Znf_C2H2_type"/>
</dbReference>
<accession>A0AAV2Z618</accession>
<comment type="subcellular location">
    <subcellularLocation>
        <location evidence="2">Membrane</location>
        <topology evidence="2">Multi-pass membrane protein</topology>
    </subcellularLocation>
</comment>
<dbReference type="InterPro" id="IPR029052">
    <property type="entry name" value="Metallo-depent_PP-like"/>
</dbReference>
<protein>
    <recommendedName>
        <fullName evidence="11">C2H2-type domain-containing protein</fullName>
    </recommendedName>
</protein>
<dbReference type="Proteomes" id="UP001146120">
    <property type="component" value="Unassembled WGS sequence"/>
</dbReference>
<keyword evidence="9" id="KW-0464">Manganese</keyword>
<reference evidence="12" key="1">
    <citation type="submission" date="2022-11" db="EMBL/GenBank/DDBJ databases">
        <authorList>
            <person name="Morgan W.R."/>
            <person name="Tartar A."/>
        </authorList>
    </citation>
    <scope>NUCLEOTIDE SEQUENCE</scope>
    <source>
        <strain evidence="12">ARSEF 373</strain>
    </source>
</reference>
<evidence type="ECO:0000256" key="5">
    <source>
        <dbReference type="ARBA" id="ARBA00022723"/>
    </source>
</evidence>
<gene>
    <name evidence="12" type="ORF">N0F65_002315</name>
</gene>
<comment type="similarity">
    <text evidence="3">Belongs to the metallophosphoesterase superfamily. MPPE1 family.</text>
</comment>
<feature type="domain" description="C2H2-type" evidence="11">
    <location>
        <begin position="394"/>
        <end position="415"/>
    </location>
</feature>
<name>A0AAV2Z618_9STRA</name>
<evidence type="ECO:0000256" key="8">
    <source>
        <dbReference type="ARBA" id="ARBA00023136"/>
    </source>
</evidence>
<keyword evidence="4" id="KW-0812">Transmembrane</keyword>
<dbReference type="PROSITE" id="PS00028">
    <property type="entry name" value="ZINC_FINGER_C2H2_1"/>
    <property type="match status" value="1"/>
</dbReference>
<dbReference type="GO" id="GO:0016787">
    <property type="term" value="F:hydrolase activity"/>
    <property type="evidence" value="ECO:0007669"/>
    <property type="project" value="UniProtKB-KW"/>
</dbReference>
<dbReference type="InterPro" id="IPR033308">
    <property type="entry name" value="PGAP5/Cdc1/Ted1"/>
</dbReference>
<dbReference type="GO" id="GO:0006506">
    <property type="term" value="P:GPI anchor biosynthetic process"/>
    <property type="evidence" value="ECO:0007669"/>
    <property type="project" value="InterPro"/>
</dbReference>
<evidence type="ECO:0000256" key="10">
    <source>
        <dbReference type="SAM" id="MobiDB-lite"/>
    </source>
</evidence>
<comment type="caution">
    <text evidence="12">The sequence shown here is derived from an EMBL/GenBank/DDBJ whole genome shotgun (WGS) entry which is preliminary data.</text>
</comment>
<evidence type="ECO:0000313" key="12">
    <source>
        <dbReference type="EMBL" id="DBA01180.1"/>
    </source>
</evidence>
<keyword evidence="7" id="KW-1133">Transmembrane helix</keyword>